<sequence length="220" mass="23672">MTLPRPMTLLIGLAVLLALPFAVVSARQGIDGLDLVLATPTRFVHPEDGWASRALFVHMIAGAAVTVLALLQPVAAIRTRWPRVHRVSGRIVVGGALITAAGGLTYIARQGTVGGPGMSAGFALYGVLLGAAAVQTIRVARARDTARHRRWGLRLMWLAIGSWLYRVQYGLWYAATGGLASTEAFDGAFDRAMFVGFFLPQLLLLELYLRRRPAPSAEPS</sequence>
<dbReference type="AlphaFoldDB" id="A0A2Y9AWV1"/>
<proteinExistence type="predicted"/>
<feature type="transmembrane region" description="Helical" evidence="1">
    <location>
        <begin position="120"/>
        <end position="140"/>
    </location>
</feature>
<evidence type="ECO:0000256" key="1">
    <source>
        <dbReference type="SAM" id="Phobius"/>
    </source>
</evidence>
<dbReference type="Pfam" id="PF10067">
    <property type="entry name" value="DUF2306"/>
    <property type="match status" value="1"/>
</dbReference>
<reference evidence="2 4" key="2">
    <citation type="submission" date="2018-03" db="EMBL/GenBank/DDBJ databases">
        <title>Genomic Encyclopedia of Archaeal and Bacterial Type Strains, Phase II (KMG-II): from individual species to whole genera.</title>
        <authorList>
            <person name="Goeker M."/>
        </authorList>
    </citation>
    <scope>NUCLEOTIDE SEQUENCE [LARGE SCALE GENOMIC DNA]</scope>
    <source>
        <strain evidence="2 4">DSM 25227</strain>
    </source>
</reference>
<feature type="transmembrane region" description="Helical" evidence="1">
    <location>
        <begin position="152"/>
        <end position="172"/>
    </location>
</feature>
<evidence type="ECO:0000313" key="3">
    <source>
        <dbReference type="EMBL" id="SSA48365.1"/>
    </source>
</evidence>
<accession>A0A2Y9AWV1</accession>
<keyword evidence="4" id="KW-1185">Reference proteome</keyword>
<feature type="transmembrane region" description="Helical" evidence="1">
    <location>
        <begin position="50"/>
        <end position="71"/>
    </location>
</feature>
<dbReference type="EMBL" id="QGDJ01000007">
    <property type="protein sequence ID" value="PWJ17028.1"/>
    <property type="molecule type" value="Genomic_DNA"/>
</dbReference>
<dbReference type="Proteomes" id="UP000245839">
    <property type="component" value="Unassembled WGS sequence"/>
</dbReference>
<feature type="transmembrane region" description="Helical" evidence="1">
    <location>
        <begin position="192"/>
        <end position="209"/>
    </location>
</feature>
<evidence type="ECO:0000313" key="5">
    <source>
        <dbReference type="Proteomes" id="UP000251571"/>
    </source>
</evidence>
<dbReference type="EMBL" id="UETC01000007">
    <property type="protein sequence ID" value="SSA48365.1"/>
    <property type="molecule type" value="Genomic_DNA"/>
</dbReference>
<name>A0A2Y9AWV1_9RHOB</name>
<dbReference type="InterPro" id="IPR018750">
    <property type="entry name" value="DUF2306_membrane"/>
</dbReference>
<dbReference type="OrthoDB" id="8759010at2"/>
<feature type="transmembrane region" description="Helical" evidence="1">
    <location>
        <begin position="91"/>
        <end position="108"/>
    </location>
</feature>
<evidence type="ECO:0000313" key="4">
    <source>
        <dbReference type="Proteomes" id="UP000245839"/>
    </source>
</evidence>
<reference evidence="3 5" key="1">
    <citation type="submission" date="2016-10" db="EMBL/GenBank/DDBJ databases">
        <authorList>
            <person name="Cai Z."/>
        </authorList>
    </citation>
    <scope>NUCLEOTIDE SEQUENCE [LARGE SCALE GENOMIC DNA]</scope>
    <source>
        <strain evidence="3 5">DSM 25227</strain>
    </source>
</reference>
<keyword evidence="1" id="KW-1133">Transmembrane helix</keyword>
<protein>
    <submittedName>
        <fullName evidence="3">Predicted membrane protein</fullName>
    </submittedName>
    <submittedName>
        <fullName evidence="2">Putative membrane protein DUF2306</fullName>
    </submittedName>
</protein>
<keyword evidence="1" id="KW-0472">Membrane</keyword>
<evidence type="ECO:0000313" key="2">
    <source>
        <dbReference type="EMBL" id="PWJ17028.1"/>
    </source>
</evidence>
<dbReference type="RefSeq" id="WP_109565167.1">
    <property type="nucleotide sequence ID" value="NZ_QGDJ01000007.1"/>
</dbReference>
<organism evidence="3 5">
    <name type="scientific">Jannaschia seohaensis</name>
    <dbReference type="NCBI Taxonomy" id="475081"/>
    <lineage>
        <taxon>Bacteria</taxon>
        <taxon>Pseudomonadati</taxon>
        <taxon>Pseudomonadota</taxon>
        <taxon>Alphaproteobacteria</taxon>
        <taxon>Rhodobacterales</taxon>
        <taxon>Roseobacteraceae</taxon>
        <taxon>Jannaschia</taxon>
    </lineage>
</organism>
<dbReference type="Proteomes" id="UP000251571">
    <property type="component" value="Unassembled WGS sequence"/>
</dbReference>
<gene>
    <name evidence="2" type="ORF">BCF38_107142</name>
    <name evidence="3" type="ORF">SAMN05421539_107142</name>
</gene>
<keyword evidence="1" id="KW-0812">Transmembrane</keyword>